<dbReference type="PROSITE" id="PS51736">
    <property type="entry name" value="RECOMBINASES_3"/>
    <property type="match status" value="1"/>
</dbReference>
<dbReference type="Gene3D" id="3.90.1750.20">
    <property type="entry name" value="Putative Large Serine Recombinase, Chain B, Domain 2"/>
    <property type="match status" value="1"/>
</dbReference>
<dbReference type="InterPro" id="IPR025827">
    <property type="entry name" value="Zn_ribbon_recom_dom"/>
</dbReference>
<evidence type="ECO:0008006" key="5">
    <source>
        <dbReference type="Google" id="ProtNLM"/>
    </source>
</evidence>
<dbReference type="EMBL" id="MKQP01000100">
    <property type="protein sequence ID" value="OMD20335.1"/>
    <property type="molecule type" value="Genomic_DNA"/>
</dbReference>
<dbReference type="GO" id="GO:0000150">
    <property type="term" value="F:DNA strand exchange activity"/>
    <property type="evidence" value="ECO:0007669"/>
    <property type="project" value="InterPro"/>
</dbReference>
<dbReference type="InterPro" id="IPR011109">
    <property type="entry name" value="DNA_bind_recombinase_dom"/>
</dbReference>
<dbReference type="InterPro" id="IPR006119">
    <property type="entry name" value="Resolv_N"/>
</dbReference>
<dbReference type="Proteomes" id="UP000187465">
    <property type="component" value="Unassembled WGS sequence"/>
</dbReference>
<dbReference type="PANTHER" id="PTHR30461">
    <property type="entry name" value="DNA-INVERTASE FROM LAMBDOID PROPHAGE"/>
    <property type="match status" value="1"/>
</dbReference>
<dbReference type="PANTHER" id="PTHR30461:SF23">
    <property type="entry name" value="DNA RECOMBINASE-RELATED"/>
    <property type="match status" value="1"/>
</dbReference>
<accession>A0A1R0WSJ9</accession>
<feature type="domain" description="Recombinase" evidence="2">
    <location>
        <begin position="193"/>
        <end position="318"/>
    </location>
</feature>
<evidence type="ECO:0000259" key="2">
    <source>
        <dbReference type="PROSITE" id="PS51737"/>
    </source>
</evidence>
<dbReference type="GO" id="GO:0003677">
    <property type="term" value="F:DNA binding"/>
    <property type="evidence" value="ECO:0007669"/>
    <property type="project" value="InterPro"/>
</dbReference>
<dbReference type="InterPro" id="IPR038109">
    <property type="entry name" value="DNA_bind_recomb_sf"/>
</dbReference>
<dbReference type="Pfam" id="PF07508">
    <property type="entry name" value="Recombinase"/>
    <property type="match status" value="1"/>
</dbReference>
<dbReference type="PROSITE" id="PS51737">
    <property type="entry name" value="RECOMBINASE_DNA_BIND"/>
    <property type="match status" value="1"/>
</dbReference>
<gene>
    <name evidence="3" type="ORF">BJP51_09635</name>
</gene>
<name>A0A1R0WSJ9_9BACL</name>
<evidence type="ECO:0000313" key="3">
    <source>
        <dbReference type="EMBL" id="OMD20335.1"/>
    </source>
</evidence>
<evidence type="ECO:0000313" key="4">
    <source>
        <dbReference type="Proteomes" id="UP000187465"/>
    </source>
</evidence>
<feature type="domain" description="Resolvase/invertase-type recombinase catalytic" evidence="1">
    <location>
        <begin position="3"/>
        <end position="169"/>
    </location>
</feature>
<protein>
    <recommendedName>
        <fullName evidence="5">Recombinase family protein</fullName>
    </recommendedName>
</protein>
<dbReference type="SMART" id="SM00857">
    <property type="entry name" value="Resolvase"/>
    <property type="match status" value="1"/>
</dbReference>
<dbReference type="Pfam" id="PF00239">
    <property type="entry name" value="Resolvase"/>
    <property type="match status" value="1"/>
</dbReference>
<organism evidence="3 4">
    <name type="scientific">Paenibacillus odorifer</name>
    <dbReference type="NCBI Taxonomy" id="189426"/>
    <lineage>
        <taxon>Bacteria</taxon>
        <taxon>Bacillati</taxon>
        <taxon>Bacillota</taxon>
        <taxon>Bacilli</taxon>
        <taxon>Bacillales</taxon>
        <taxon>Paenibacillaceae</taxon>
        <taxon>Paenibacillus</taxon>
    </lineage>
</organism>
<dbReference type="Pfam" id="PF13408">
    <property type="entry name" value="Zn_ribbon_recom"/>
    <property type="match status" value="1"/>
</dbReference>
<sequence>MVKIAAYARVSTSSEFTNQKNSLKTQIEYYQSYANDKEEMELYKIYHDSLSGTGWEKRKGFREMLYDAGLNIGVTEAGTEVLELSNRRPLFNRIVTKDISRFTRNVADDRIFKLLKDKGVYVDFTNAQLSTEKSSEEMMLQILATFSQRESKDRSEKVMFGLTESAKKGHIRMKDNLYGYRLNKELNTLITLPDGTKALTNTLEIIHKEAEVVRKIYQLYIEGNGLRKILQYLETSNILRDGKHFSQSTINRILCNPMYKGTLVRNKLAAPLVFSNKKSATLKDEKEWNTFEDRFPAIVDEETFEKAQHARLGRLNQNRKGIKTQYGKYSGKVICKNCGKSYVQNTDKFGKLFMNCATKKAKGSKACSAKNIKNDWLDEAVNAFLGTSIENSILLFKNSYIYELKNFKLELYGGIDNQKLEEAEKLKLKIEEVAERKIRLGTLYVMGNFDEITLKEMATQLDIEHRILTEKYQHCILSNEGIEEAIKEIDDTINNIKRFSLLNELTDENDLMSQISKIYIEETHGTIYLKDDMSSDSDSKHKLHFLFEFKLFERLNKIVEKYKAIGKIHTDNIITVSREL</sequence>
<dbReference type="InterPro" id="IPR050639">
    <property type="entry name" value="SSR_resolvase"/>
</dbReference>
<dbReference type="Gene3D" id="3.40.50.1390">
    <property type="entry name" value="Resolvase, N-terminal catalytic domain"/>
    <property type="match status" value="1"/>
</dbReference>
<dbReference type="CDD" id="cd00338">
    <property type="entry name" value="Ser_Recombinase"/>
    <property type="match status" value="1"/>
</dbReference>
<comment type="caution">
    <text evidence="3">The sequence shown here is derived from an EMBL/GenBank/DDBJ whole genome shotgun (WGS) entry which is preliminary data.</text>
</comment>
<dbReference type="AlphaFoldDB" id="A0A1R0WSJ9"/>
<proteinExistence type="predicted"/>
<dbReference type="InterPro" id="IPR036162">
    <property type="entry name" value="Resolvase-like_N_sf"/>
</dbReference>
<reference evidence="3 4" key="1">
    <citation type="submission" date="2016-10" db="EMBL/GenBank/DDBJ databases">
        <title>Paenibacillus species isolates.</title>
        <authorList>
            <person name="Beno S.M."/>
        </authorList>
    </citation>
    <scope>NUCLEOTIDE SEQUENCE [LARGE SCALE GENOMIC DNA]</scope>
    <source>
        <strain evidence="3 4">FSL H7-0604</strain>
    </source>
</reference>
<dbReference type="SUPFAM" id="SSF53041">
    <property type="entry name" value="Resolvase-like"/>
    <property type="match status" value="1"/>
</dbReference>
<evidence type="ECO:0000259" key="1">
    <source>
        <dbReference type="PROSITE" id="PS51736"/>
    </source>
</evidence>